<protein>
    <submittedName>
        <fullName evidence="2">Uncharacterized protein</fullName>
    </submittedName>
</protein>
<dbReference type="AlphaFoldDB" id="A0A2V5IKK1"/>
<feature type="transmembrane region" description="Helical" evidence="1">
    <location>
        <begin position="49"/>
        <end position="73"/>
    </location>
</feature>
<dbReference type="Proteomes" id="UP000248817">
    <property type="component" value="Unassembled WGS sequence"/>
</dbReference>
<name>A0A2V5IKK1_9EURO</name>
<reference evidence="2 3" key="1">
    <citation type="submission" date="2018-02" db="EMBL/GenBank/DDBJ databases">
        <title>The genomes of Aspergillus section Nigri reveals drivers in fungal speciation.</title>
        <authorList>
            <consortium name="DOE Joint Genome Institute"/>
            <person name="Vesth T.C."/>
            <person name="Nybo J."/>
            <person name="Theobald S."/>
            <person name="Brandl J."/>
            <person name="Frisvad J.C."/>
            <person name="Nielsen K.F."/>
            <person name="Lyhne E.K."/>
            <person name="Kogle M.E."/>
            <person name="Kuo A."/>
            <person name="Riley R."/>
            <person name="Clum A."/>
            <person name="Nolan M."/>
            <person name="Lipzen A."/>
            <person name="Salamov A."/>
            <person name="Henrissat B."/>
            <person name="Wiebenga A."/>
            <person name="De vries R.P."/>
            <person name="Grigoriev I.V."/>
            <person name="Mortensen U.H."/>
            <person name="Andersen M.R."/>
            <person name="Baker S.E."/>
        </authorList>
    </citation>
    <scope>NUCLEOTIDE SEQUENCE [LARGE SCALE GENOMIC DNA]</scope>
    <source>
        <strain evidence="2 3">CBS 114.80</strain>
    </source>
</reference>
<proteinExistence type="predicted"/>
<keyword evidence="1" id="KW-1133">Transmembrane helix</keyword>
<dbReference type="EMBL" id="KZ825474">
    <property type="protein sequence ID" value="PYI34734.1"/>
    <property type="molecule type" value="Genomic_DNA"/>
</dbReference>
<keyword evidence="1" id="KW-0472">Membrane</keyword>
<accession>A0A2V5IKK1</accession>
<organism evidence="2 3">
    <name type="scientific">Aspergillus indologenus CBS 114.80</name>
    <dbReference type="NCBI Taxonomy" id="1450541"/>
    <lineage>
        <taxon>Eukaryota</taxon>
        <taxon>Fungi</taxon>
        <taxon>Dikarya</taxon>
        <taxon>Ascomycota</taxon>
        <taxon>Pezizomycotina</taxon>
        <taxon>Eurotiomycetes</taxon>
        <taxon>Eurotiomycetidae</taxon>
        <taxon>Eurotiales</taxon>
        <taxon>Aspergillaceae</taxon>
        <taxon>Aspergillus</taxon>
        <taxon>Aspergillus subgen. Circumdati</taxon>
    </lineage>
</organism>
<keyword evidence="3" id="KW-1185">Reference proteome</keyword>
<evidence type="ECO:0000313" key="2">
    <source>
        <dbReference type="EMBL" id="PYI34734.1"/>
    </source>
</evidence>
<evidence type="ECO:0000313" key="3">
    <source>
        <dbReference type="Proteomes" id="UP000248817"/>
    </source>
</evidence>
<keyword evidence="1" id="KW-0812">Transmembrane</keyword>
<gene>
    <name evidence="2" type="ORF">BP00DRAFT_43461</name>
</gene>
<sequence length="108" mass="12450">MVWVKAIGVDSPLGCRWGVGTIQRYSLVMWSQLRKADRRLVFFFFVYHFGHWAGADCLSSLVLSCTLIAFHLASRRKDIHLKLHEYVELKLRLPSYNGIQAVARNTIV</sequence>
<evidence type="ECO:0000256" key="1">
    <source>
        <dbReference type="SAM" id="Phobius"/>
    </source>
</evidence>